<evidence type="ECO:0000313" key="3">
    <source>
        <dbReference type="Proteomes" id="UP000780875"/>
    </source>
</evidence>
<reference evidence="1 3" key="1">
    <citation type="submission" date="2021-09" db="EMBL/GenBank/DDBJ databases">
        <title>Whole genome sequence of Nocardioides sp. GBK3QG-3.</title>
        <authorList>
            <person name="Tuo L."/>
        </authorList>
    </citation>
    <scope>NUCLEOTIDE SEQUENCE [LARGE SCALE GENOMIC DNA]</scope>
    <source>
        <strain evidence="1 3">GBK3QG-3</strain>
    </source>
</reference>
<dbReference type="EMBL" id="JAIQZJ010000017">
    <property type="protein sequence ID" value="MBZ5740789.1"/>
    <property type="molecule type" value="Genomic_DNA"/>
</dbReference>
<dbReference type="EMBL" id="JAIQZJ010000011">
    <property type="protein sequence ID" value="MBZ5740040.1"/>
    <property type="molecule type" value="Genomic_DNA"/>
</dbReference>
<organism evidence="1 3">
    <name type="scientific">Nocardioides mangrovi</name>
    <dbReference type="NCBI Taxonomy" id="2874580"/>
    <lineage>
        <taxon>Bacteria</taxon>
        <taxon>Bacillati</taxon>
        <taxon>Actinomycetota</taxon>
        <taxon>Actinomycetes</taxon>
        <taxon>Propionibacteriales</taxon>
        <taxon>Nocardioidaceae</taxon>
        <taxon>Nocardioides</taxon>
    </lineage>
</organism>
<dbReference type="RefSeq" id="WP_224124395.1">
    <property type="nucleotide sequence ID" value="NZ_JAIQZJ010000011.1"/>
</dbReference>
<keyword evidence="3" id="KW-1185">Reference proteome</keyword>
<sequence length="58" mass="6014">MFKLACGDVMPGCAARFENSDRAAMMAAVVAHAGADHGITDFTPEIVSAVESKILFAA</sequence>
<name>A0ABS7UGS6_9ACTN</name>
<comment type="caution">
    <text evidence="1">The sequence shown here is derived from an EMBL/GenBank/DDBJ whole genome shotgun (WGS) entry which is preliminary data.</text>
</comment>
<proteinExistence type="predicted"/>
<accession>A0ABS7UGS6</accession>
<gene>
    <name evidence="1" type="ORF">K8U61_17830</name>
    <name evidence="2" type="ORF">K8U61_21645</name>
</gene>
<dbReference type="Pfam" id="PF06348">
    <property type="entry name" value="DUF1059"/>
    <property type="match status" value="1"/>
</dbReference>
<evidence type="ECO:0000313" key="2">
    <source>
        <dbReference type="EMBL" id="MBZ5740789.1"/>
    </source>
</evidence>
<protein>
    <submittedName>
        <fullName evidence="1">DUF1059 domain-containing protein</fullName>
    </submittedName>
</protein>
<dbReference type="Proteomes" id="UP000780875">
    <property type="component" value="Unassembled WGS sequence"/>
</dbReference>
<evidence type="ECO:0000313" key="1">
    <source>
        <dbReference type="EMBL" id="MBZ5740040.1"/>
    </source>
</evidence>
<dbReference type="InterPro" id="IPR009409">
    <property type="entry name" value="DUF1059"/>
</dbReference>